<name>A0AA38FSA6_TAXCH</name>
<evidence type="ECO:0000313" key="2">
    <source>
        <dbReference type="Proteomes" id="UP000824469"/>
    </source>
</evidence>
<gene>
    <name evidence="1" type="ORF">KI387_036889</name>
</gene>
<dbReference type="PANTHER" id="PTHR47532">
    <property type="entry name" value="RETINAL-BINDING PROTEIN"/>
    <property type="match status" value="1"/>
</dbReference>
<protein>
    <recommendedName>
        <fullName evidence="3">GOLD domain-containing protein</fullName>
    </recommendedName>
</protein>
<evidence type="ECO:0008006" key="3">
    <source>
        <dbReference type="Google" id="ProtNLM"/>
    </source>
</evidence>
<proteinExistence type="predicted"/>
<comment type="caution">
    <text evidence="1">The sequence shown here is derived from an EMBL/GenBank/DDBJ whole genome shotgun (WGS) entry which is preliminary data.</text>
</comment>
<sequence length="359" mass="41566">EELMVSELECNPPHKIDENLWRNREQIEEILFLLDQAHWPTKLKAPESPADMATVTAVERFDAEMKNILKNLQSFQSANTERIFNMIVTYMPQDFRGTLLKQQRERSERKRQAEVETVITSGGSIHDKYALLWKQQMDRRRQLAQLGSASGVYKTIVKYLVGVPEVLLDFVRQINDHHGPMEEQRQRYGPPLYQLTSMAVAIQIFLKLWWRNFDECKLPKDVLLSLLEQSIHVYCSEFKHFLAFLGEVFENSPFLISAEEAGAIELNQRDDFKEITISAGKTHEVPLTLDTVNSYIAWDFKLTSGKDVGFCVEFVSPSGENTAMLPYKRCESDQGNFCTPKIGTYRLVWDNAYSTFYKK</sequence>
<dbReference type="SUPFAM" id="SSF101576">
    <property type="entry name" value="Supernatant protein factor (SPF), C-terminal domain"/>
    <property type="match status" value="1"/>
</dbReference>
<accession>A0AA38FSA6</accession>
<dbReference type="InterPro" id="IPR036598">
    <property type="entry name" value="GOLD_dom_sf"/>
</dbReference>
<dbReference type="PANTHER" id="PTHR47532:SF1">
    <property type="entry name" value="RETINAL-BINDING PROTEIN"/>
    <property type="match status" value="1"/>
</dbReference>
<dbReference type="Gene3D" id="2.60.120.680">
    <property type="entry name" value="GOLD domain"/>
    <property type="match status" value="1"/>
</dbReference>
<dbReference type="AlphaFoldDB" id="A0AA38FSA6"/>
<keyword evidence="2" id="KW-1185">Reference proteome</keyword>
<organism evidence="1 2">
    <name type="scientific">Taxus chinensis</name>
    <name type="common">Chinese yew</name>
    <name type="synonym">Taxus wallichiana var. chinensis</name>
    <dbReference type="NCBI Taxonomy" id="29808"/>
    <lineage>
        <taxon>Eukaryota</taxon>
        <taxon>Viridiplantae</taxon>
        <taxon>Streptophyta</taxon>
        <taxon>Embryophyta</taxon>
        <taxon>Tracheophyta</taxon>
        <taxon>Spermatophyta</taxon>
        <taxon>Pinopsida</taxon>
        <taxon>Pinidae</taxon>
        <taxon>Conifers II</taxon>
        <taxon>Cupressales</taxon>
        <taxon>Taxaceae</taxon>
        <taxon>Taxus</taxon>
    </lineage>
</organism>
<evidence type="ECO:0000313" key="1">
    <source>
        <dbReference type="EMBL" id="KAH9308978.1"/>
    </source>
</evidence>
<dbReference type="OMA" id="NDDHGPM"/>
<dbReference type="Proteomes" id="UP000824469">
    <property type="component" value="Unassembled WGS sequence"/>
</dbReference>
<reference evidence="1 2" key="1">
    <citation type="journal article" date="2021" name="Nat. Plants">
        <title>The Taxus genome provides insights into paclitaxel biosynthesis.</title>
        <authorList>
            <person name="Xiong X."/>
            <person name="Gou J."/>
            <person name="Liao Q."/>
            <person name="Li Y."/>
            <person name="Zhou Q."/>
            <person name="Bi G."/>
            <person name="Li C."/>
            <person name="Du R."/>
            <person name="Wang X."/>
            <person name="Sun T."/>
            <person name="Guo L."/>
            <person name="Liang H."/>
            <person name="Lu P."/>
            <person name="Wu Y."/>
            <person name="Zhang Z."/>
            <person name="Ro D.K."/>
            <person name="Shang Y."/>
            <person name="Huang S."/>
            <person name="Yan J."/>
        </authorList>
    </citation>
    <scope>NUCLEOTIDE SEQUENCE [LARGE SCALE GENOMIC DNA]</scope>
    <source>
        <strain evidence="1">Ta-2019</strain>
    </source>
</reference>
<feature type="non-terminal residue" evidence="1">
    <location>
        <position position="1"/>
    </location>
</feature>
<feature type="non-terminal residue" evidence="1">
    <location>
        <position position="359"/>
    </location>
</feature>
<dbReference type="EMBL" id="JAHRHJ020000007">
    <property type="protein sequence ID" value="KAH9308978.1"/>
    <property type="molecule type" value="Genomic_DNA"/>
</dbReference>